<feature type="transmembrane region" description="Helical" evidence="5">
    <location>
        <begin position="349"/>
        <end position="368"/>
    </location>
</feature>
<feature type="transmembrane region" description="Helical" evidence="5">
    <location>
        <begin position="317"/>
        <end position="337"/>
    </location>
</feature>
<dbReference type="Proteomes" id="UP000318297">
    <property type="component" value="Unassembled WGS sequence"/>
</dbReference>
<feature type="transmembrane region" description="Helical" evidence="5">
    <location>
        <begin position="85"/>
        <end position="103"/>
    </location>
</feature>
<feature type="transmembrane region" description="Helical" evidence="5">
    <location>
        <begin position="277"/>
        <end position="297"/>
    </location>
</feature>
<dbReference type="RefSeq" id="WP_246104515.1">
    <property type="nucleotide sequence ID" value="NZ_VIVQ01000001.1"/>
</dbReference>
<evidence type="ECO:0000256" key="3">
    <source>
        <dbReference type="ARBA" id="ARBA00022989"/>
    </source>
</evidence>
<dbReference type="GO" id="GO:0022857">
    <property type="term" value="F:transmembrane transporter activity"/>
    <property type="evidence" value="ECO:0007669"/>
    <property type="project" value="InterPro"/>
</dbReference>
<evidence type="ECO:0000256" key="1">
    <source>
        <dbReference type="ARBA" id="ARBA00004651"/>
    </source>
</evidence>
<proteinExistence type="predicted"/>
<feature type="transmembrane region" description="Helical" evidence="5">
    <location>
        <begin position="212"/>
        <end position="232"/>
    </location>
</feature>
<dbReference type="Pfam" id="PF07690">
    <property type="entry name" value="MFS_1"/>
    <property type="match status" value="1"/>
</dbReference>
<dbReference type="EMBL" id="VIVQ01000001">
    <property type="protein sequence ID" value="TWE12795.1"/>
    <property type="molecule type" value="Genomic_DNA"/>
</dbReference>
<evidence type="ECO:0000313" key="7">
    <source>
        <dbReference type="EMBL" id="TWE12795.1"/>
    </source>
</evidence>
<accession>A0A561EAZ5</accession>
<organism evidence="7 8">
    <name type="scientific">Rudaeicoccus suwonensis</name>
    <dbReference type="NCBI Taxonomy" id="657409"/>
    <lineage>
        <taxon>Bacteria</taxon>
        <taxon>Bacillati</taxon>
        <taxon>Actinomycetota</taxon>
        <taxon>Actinomycetes</taxon>
        <taxon>Micrococcales</taxon>
        <taxon>Dermacoccaceae</taxon>
        <taxon>Rudaeicoccus</taxon>
    </lineage>
</organism>
<evidence type="ECO:0000256" key="2">
    <source>
        <dbReference type="ARBA" id="ARBA00022692"/>
    </source>
</evidence>
<gene>
    <name evidence="7" type="ORF">BKA23_1613</name>
</gene>
<feature type="transmembrane region" description="Helical" evidence="5">
    <location>
        <begin position="417"/>
        <end position="436"/>
    </location>
</feature>
<dbReference type="GO" id="GO:0005886">
    <property type="term" value="C:plasma membrane"/>
    <property type="evidence" value="ECO:0007669"/>
    <property type="project" value="UniProtKB-SubCell"/>
</dbReference>
<comment type="caution">
    <text evidence="7">The sequence shown here is derived from an EMBL/GenBank/DDBJ whole genome shotgun (WGS) entry which is preliminary data.</text>
</comment>
<dbReference type="InterPro" id="IPR020846">
    <property type="entry name" value="MFS_dom"/>
</dbReference>
<dbReference type="InterPro" id="IPR036259">
    <property type="entry name" value="MFS_trans_sf"/>
</dbReference>
<dbReference type="PANTHER" id="PTHR42718">
    <property type="entry name" value="MAJOR FACILITATOR SUPERFAMILY MULTIDRUG TRANSPORTER MFSC"/>
    <property type="match status" value="1"/>
</dbReference>
<evidence type="ECO:0000313" key="8">
    <source>
        <dbReference type="Proteomes" id="UP000318297"/>
    </source>
</evidence>
<reference evidence="7 8" key="1">
    <citation type="submission" date="2019-06" db="EMBL/GenBank/DDBJ databases">
        <title>Sequencing the genomes of 1000 actinobacteria strains.</title>
        <authorList>
            <person name="Klenk H.-P."/>
        </authorList>
    </citation>
    <scope>NUCLEOTIDE SEQUENCE [LARGE SCALE GENOMIC DNA]</scope>
    <source>
        <strain evidence="7 8">DSM 19560</strain>
    </source>
</reference>
<feature type="domain" description="Major facilitator superfamily (MFS) profile" evidence="6">
    <location>
        <begin position="13"/>
        <end position="476"/>
    </location>
</feature>
<name>A0A561EAZ5_9MICO</name>
<dbReference type="PANTHER" id="PTHR42718:SF49">
    <property type="entry name" value="EXPORT PROTEIN"/>
    <property type="match status" value="1"/>
</dbReference>
<feature type="transmembrane region" description="Helical" evidence="5">
    <location>
        <begin position="448"/>
        <end position="472"/>
    </location>
</feature>
<feature type="transmembrane region" description="Helical" evidence="5">
    <location>
        <begin position="16"/>
        <end position="37"/>
    </location>
</feature>
<feature type="transmembrane region" description="Helical" evidence="5">
    <location>
        <begin position="179"/>
        <end position="200"/>
    </location>
</feature>
<keyword evidence="3 5" id="KW-1133">Transmembrane helix</keyword>
<evidence type="ECO:0000256" key="4">
    <source>
        <dbReference type="ARBA" id="ARBA00023136"/>
    </source>
</evidence>
<keyword evidence="4 5" id="KW-0472">Membrane</keyword>
<keyword evidence="2 5" id="KW-0812">Transmembrane</keyword>
<feature type="transmembrane region" description="Helical" evidence="5">
    <location>
        <begin position="238"/>
        <end position="257"/>
    </location>
</feature>
<feature type="transmembrane region" description="Helical" evidence="5">
    <location>
        <begin position="109"/>
        <end position="130"/>
    </location>
</feature>
<evidence type="ECO:0000256" key="5">
    <source>
        <dbReference type="SAM" id="Phobius"/>
    </source>
</evidence>
<dbReference type="InterPro" id="IPR011701">
    <property type="entry name" value="MFS"/>
</dbReference>
<protein>
    <submittedName>
        <fullName evidence="7">MFS transporter</fullName>
    </submittedName>
</protein>
<dbReference type="PROSITE" id="PS50850">
    <property type="entry name" value="MFS"/>
    <property type="match status" value="1"/>
</dbReference>
<evidence type="ECO:0000259" key="6">
    <source>
        <dbReference type="PROSITE" id="PS50850"/>
    </source>
</evidence>
<keyword evidence="8" id="KW-1185">Reference proteome</keyword>
<feature type="transmembrane region" description="Helical" evidence="5">
    <location>
        <begin position="151"/>
        <end position="173"/>
    </location>
</feature>
<sequence length="496" mass="50980">MSGTSLPRPALGVPSIARLVGFLVCVELTSGVLQGFYTPIYTNIAQHLSMHVADVNWFEAGQLVVSAIALPVLARMGDLIGHRQVLLLTGAVTALASWGVAVAPSFTTFLIAWSLQGFYAVWLPMEVSIIHGRTAGTGQNARLTRKATARLVAALEAGVIVGALASGALISVLPITVVLSIPAVFVTACVAVVWFGVEAAPPTDRGRLDLRGFAAITGIIALLMGGLILIRLHGVTDVTGWVLGLVAVVLLIPFSRLQLRTDDPLVDIRLISRRDQWPVQLTAFLSGMSVLGAQIPLSTFARTDPKVTGYGLNASASFVSVLIGCYVITMVVGALGFPYAARKLTPRGSLVTASVLVAVGYAGWIVLHTGLTEAVVNMCVIGVGSGGLVAALPATAAAAAPADRTGFATGMTNTTKTLGGALASSIFAIALASTGMKDTDSSTGHSPLSGYITVWAVCAGTALLAAGALLLVPRTAFADTSEVLDDTSDESPAVAG</sequence>
<dbReference type="Gene3D" id="1.20.1720.10">
    <property type="entry name" value="Multidrug resistance protein D"/>
    <property type="match status" value="1"/>
</dbReference>
<dbReference type="AlphaFoldDB" id="A0A561EAZ5"/>
<dbReference type="SUPFAM" id="SSF103473">
    <property type="entry name" value="MFS general substrate transporter"/>
    <property type="match status" value="1"/>
</dbReference>
<comment type="subcellular location">
    <subcellularLocation>
        <location evidence="1">Cell membrane</location>
        <topology evidence="1">Multi-pass membrane protein</topology>
    </subcellularLocation>
</comment>
<dbReference type="Gene3D" id="1.20.1250.20">
    <property type="entry name" value="MFS general substrate transporter like domains"/>
    <property type="match status" value="1"/>
</dbReference>
<feature type="transmembrane region" description="Helical" evidence="5">
    <location>
        <begin position="374"/>
        <end position="396"/>
    </location>
</feature>